<dbReference type="PIRSF" id="PIRSF016919">
    <property type="entry name" value="HupE_UreJ"/>
    <property type="match status" value="1"/>
</dbReference>
<name>A0A8G2EY45_9PROT</name>
<feature type="chain" id="PRO_5034833370" evidence="2">
    <location>
        <begin position="24"/>
        <end position="204"/>
    </location>
</feature>
<accession>A0A8G2EY45</accession>
<evidence type="ECO:0000313" key="3">
    <source>
        <dbReference type="EMBL" id="SDG43679.1"/>
    </source>
</evidence>
<protein>
    <submittedName>
        <fullName evidence="3">Urease accessory protein</fullName>
    </submittedName>
</protein>
<feature type="signal peptide" evidence="2">
    <location>
        <begin position="1"/>
        <end position="23"/>
    </location>
</feature>
<dbReference type="EMBL" id="FNBW01000017">
    <property type="protein sequence ID" value="SDG43679.1"/>
    <property type="molecule type" value="Genomic_DNA"/>
</dbReference>
<dbReference type="Proteomes" id="UP000198615">
    <property type="component" value="Unassembled WGS sequence"/>
</dbReference>
<keyword evidence="1" id="KW-0812">Transmembrane</keyword>
<keyword evidence="1" id="KW-0472">Membrane</keyword>
<feature type="transmembrane region" description="Helical" evidence="1">
    <location>
        <begin position="151"/>
        <end position="173"/>
    </location>
</feature>
<dbReference type="Pfam" id="PF04955">
    <property type="entry name" value="HupE_UreJ"/>
    <property type="match status" value="1"/>
</dbReference>
<dbReference type="AlphaFoldDB" id="A0A8G2EY45"/>
<keyword evidence="2" id="KW-0732">Signal</keyword>
<evidence type="ECO:0000313" key="4">
    <source>
        <dbReference type="Proteomes" id="UP000198615"/>
    </source>
</evidence>
<feature type="transmembrane region" description="Helical" evidence="1">
    <location>
        <begin position="96"/>
        <end position="114"/>
    </location>
</feature>
<sequence>MRSLPVAALAVAVLTVTALGALATPALAHAGIGLVASFAIGFLHPMTGVDHMLTMIAVGTMAAVVGGRAMWSVPCAFLAMMMLGAAAGSLGLPVPMVELGIGASVVVLGLATTFGRSIPEAAAVALAAGFAVFHGHAHGTEMAPSLSAAEYGAGFVLATALLHGCGLFGARLLCQRFATMGANAVHLTGITIAAFGAGMVGTML</sequence>
<comment type="caution">
    <text evidence="3">The sequence shown here is derived from an EMBL/GenBank/DDBJ whole genome shotgun (WGS) entry which is preliminary data.</text>
</comment>
<reference evidence="3 4" key="1">
    <citation type="submission" date="2016-10" db="EMBL/GenBank/DDBJ databases">
        <authorList>
            <person name="Varghese N."/>
            <person name="Submissions S."/>
        </authorList>
    </citation>
    <scope>NUCLEOTIDE SEQUENCE [LARGE SCALE GENOMIC DNA]</scope>
    <source>
        <strain evidence="3 4">DSM 18839</strain>
    </source>
</reference>
<keyword evidence="4" id="KW-1185">Reference proteome</keyword>
<evidence type="ECO:0000256" key="2">
    <source>
        <dbReference type="SAM" id="SignalP"/>
    </source>
</evidence>
<gene>
    <name evidence="3" type="ORF">SAMN05660686_04406</name>
</gene>
<evidence type="ECO:0000256" key="1">
    <source>
        <dbReference type="SAM" id="Phobius"/>
    </source>
</evidence>
<keyword evidence="1" id="KW-1133">Transmembrane helix</keyword>
<dbReference type="RefSeq" id="WP_093153843.1">
    <property type="nucleotide sequence ID" value="NZ_FNBW01000017.1"/>
</dbReference>
<feature type="transmembrane region" description="Helical" evidence="1">
    <location>
        <begin position="121"/>
        <end position="139"/>
    </location>
</feature>
<feature type="transmembrane region" description="Helical" evidence="1">
    <location>
        <begin position="185"/>
        <end position="203"/>
    </location>
</feature>
<organism evidence="3 4">
    <name type="scientific">Thalassobaculum litoreum DSM 18839</name>
    <dbReference type="NCBI Taxonomy" id="1123362"/>
    <lineage>
        <taxon>Bacteria</taxon>
        <taxon>Pseudomonadati</taxon>
        <taxon>Pseudomonadota</taxon>
        <taxon>Alphaproteobacteria</taxon>
        <taxon>Rhodospirillales</taxon>
        <taxon>Thalassobaculaceae</taxon>
        <taxon>Thalassobaculum</taxon>
    </lineage>
</organism>
<dbReference type="OrthoDB" id="9808192at2"/>
<dbReference type="InterPro" id="IPR007038">
    <property type="entry name" value="HupE_UreJ"/>
</dbReference>
<proteinExistence type="predicted"/>
<feature type="transmembrane region" description="Helical" evidence="1">
    <location>
        <begin position="38"/>
        <end position="64"/>
    </location>
</feature>